<dbReference type="Gene3D" id="3.40.50.300">
    <property type="entry name" value="P-loop containing nucleotide triphosphate hydrolases"/>
    <property type="match status" value="1"/>
</dbReference>
<dbReference type="AlphaFoldDB" id="A0AAN9BHV1"/>
<evidence type="ECO:0000313" key="6">
    <source>
        <dbReference type="Proteomes" id="UP001374579"/>
    </source>
</evidence>
<dbReference type="InterPro" id="IPR006703">
    <property type="entry name" value="G_AIG1"/>
</dbReference>
<evidence type="ECO:0000313" key="5">
    <source>
        <dbReference type="EMBL" id="KAK7105189.1"/>
    </source>
</evidence>
<evidence type="ECO:0000259" key="4">
    <source>
        <dbReference type="PROSITE" id="PS51720"/>
    </source>
</evidence>
<comment type="similarity">
    <text evidence="1">Belongs to the TRAFAC class TrmE-Era-EngA-EngB-Septin-like GTPase superfamily. AIG1/Toc34/Toc159-like paraseptin GTPase family. IAN subfamily.</text>
</comment>
<keyword evidence="3" id="KW-0342">GTP-binding</keyword>
<feature type="domain" description="AIG1-type G" evidence="4">
    <location>
        <begin position="4"/>
        <end position="195"/>
    </location>
</feature>
<evidence type="ECO:0000256" key="3">
    <source>
        <dbReference type="ARBA" id="ARBA00023134"/>
    </source>
</evidence>
<comment type="caution">
    <text evidence="5">The sequence shown here is derived from an EMBL/GenBank/DDBJ whole genome shotgun (WGS) entry which is preliminary data.</text>
</comment>
<keyword evidence="2" id="KW-0547">Nucleotide-binding</keyword>
<dbReference type="GO" id="GO:0005525">
    <property type="term" value="F:GTP binding"/>
    <property type="evidence" value="ECO:0007669"/>
    <property type="project" value="UniProtKB-KW"/>
</dbReference>
<evidence type="ECO:0000256" key="2">
    <source>
        <dbReference type="ARBA" id="ARBA00022741"/>
    </source>
</evidence>
<name>A0AAN9BHV1_9CAEN</name>
<dbReference type="Pfam" id="PF04548">
    <property type="entry name" value="AIG1"/>
    <property type="match status" value="1"/>
</dbReference>
<accession>A0AAN9BHV1</accession>
<dbReference type="Proteomes" id="UP001374579">
    <property type="component" value="Unassembled WGS sequence"/>
</dbReference>
<dbReference type="SUPFAM" id="SSF52540">
    <property type="entry name" value="P-loop containing nucleoside triphosphate hydrolases"/>
    <property type="match status" value="1"/>
</dbReference>
<gene>
    <name evidence="5" type="ORF">V1264_016602</name>
</gene>
<sequence length="195" mass="21664">MSDDGAIRVVLMGKTGAGKSSLGNTLLGEDTFEVYNGMTSGTEFSEVKGAERFGRLIQVIDTPGLCDTHHSEDKIINIVVKGIFDVYPGPHIILLVLRCDVRFTKEEHGAYKKLIQIFGAGIYHHMIVVFNGADTYGNTPVEQKQALDEELKNSSARLKIVLHEVRHRYYGVSNKASRSKRDKHAAELLNMMEVS</sequence>
<protein>
    <recommendedName>
        <fullName evidence="4">AIG1-type G domain-containing protein</fullName>
    </recommendedName>
</protein>
<dbReference type="InterPro" id="IPR027417">
    <property type="entry name" value="P-loop_NTPase"/>
</dbReference>
<dbReference type="PANTHER" id="PTHR10903:SF184">
    <property type="entry name" value="GTP-BINDING PROTEIN A"/>
    <property type="match status" value="1"/>
</dbReference>
<dbReference type="PANTHER" id="PTHR10903">
    <property type="entry name" value="GTPASE, IMAP FAMILY MEMBER-RELATED"/>
    <property type="match status" value="1"/>
</dbReference>
<organism evidence="5 6">
    <name type="scientific">Littorina saxatilis</name>
    <dbReference type="NCBI Taxonomy" id="31220"/>
    <lineage>
        <taxon>Eukaryota</taxon>
        <taxon>Metazoa</taxon>
        <taxon>Spiralia</taxon>
        <taxon>Lophotrochozoa</taxon>
        <taxon>Mollusca</taxon>
        <taxon>Gastropoda</taxon>
        <taxon>Caenogastropoda</taxon>
        <taxon>Littorinimorpha</taxon>
        <taxon>Littorinoidea</taxon>
        <taxon>Littorinidae</taxon>
        <taxon>Littorina</taxon>
    </lineage>
</organism>
<dbReference type="InterPro" id="IPR045058">
    <property type="entry name" value="GIMA/IAN/Toc"/>
</dbReference>
<proteinExistence type="inferred from homology"/>
<reference evidence="5 6" key="1">
    <citation type="submission" date="2024-02" db="EMBL/GenBank/DDBJ databases">
        <title>Chromosome-scale genome assembly of the rough periwinkle Littorina saxatilis.</title>
        <authorList>
            <person name="De Jode A."/>
            <person name="Faria R."/>
            <person name="Formenti G."/>
            <person name="Sims Y."/>
            <person name="Smith T.P."/>
            <person name="Tracey A."/>
            <person name="Wood J.M.D."/>
            <person name="Zagrodzka Z.B."/>
            <person name="Johannesson K."/>
            <person name="Butlin R.K."/>
            <person name="Leder E.H."/>
        </authorList>
    </citation>
    <scope>NUCLEOTIDE SEQUENCE [LARGE SCALE GENOMIC DNA]</scope>
    <source>
        <strain evidence="5">Snail1</strain>
        <tissue evidence="5">Muscle</tissue>
    </source>
</reference>
<dbReference type="EMBL" id="JBAMIC010000007">
    <property type="protein sequence ID" value="KAK7105189.1"/>
    <property type="molecule type" value="Genomic_DNA"/>
</dbReference>
<keyword evidence="6" id="KW-1185">Reference proteome</keyword>
<dbReference type="PROSITE" id="PS51720">
    <property type="entry name" value="G_AIG1"/>
    <property type="match status" value="1"/>
</dbReference>
<evidence type="ECO:0000256" key="1">
    <source>
        <dbReference type="ARBA" id="ARBA00008535"/>
    </source>
</evidence>